<evidence type="ECO:0000313" key="7">
    <source>
        <dbReference type="EMBL" id="GCC50379.1"/>
    </source>
</evidence>
<dbReference type="AlphaFoldDB" id="A0A401U675"/>
<dbReference type="GO" id="GO:0016491">
    <property type="term" value="F:oxidoreductase activity"/>
    <property type="evidence" value="ECO:0007669"/>
    <property type="project" value="UniProtKB-KW"/>
</dbReference>
<accession>A0A401U675</accession>
<dbReference type="PANTHER" id="PTHR43673:SF2">
    <property type="entry name" value="NITROREDUCTASE"/>
    <property type="match status" value="1"/>
</dbReference>
<evidence type="ECO:0000256" key="3">
    <source>
        <dbReference type="ARBA" id="ARBA00022630"/>
    </source>
</evidence>
<evidence type="ECO:0000256" key="4">
    <source>
        <dbReference type="ARBA" id="ARBA00022643"/>
    </source>
</evidence>
<keyword evidence="8" id="KW-1185">Reference proteome</keyword>
<dbReference type="OrthoDB" id="9809288at2"/>
<feature type="domain" description="Nitroreductase" evidence="6">
    <location>
        <begin position="8"/>
        <end position="162"/>
    </location>
</feature>
<dbReference type="RefSeq" id="WP_127121020.1">
    <property type="nucleotide sequence ID" value="NZ_BHXQ01000001.1"/>
</dbReference>
<dbReference type="Pfam" id="PF00881">
    <property type="entry name" value="Nitroreductase"/>
    <property type="match status" value="1"/>
</dbReference>
<evidence type="ECO:0000256" key="2">
    <source>
        <dbReference type="ARBA" id="ARBA00007118"/>
    </source>
</evidence>
<comment type="caution">
    <text evidence="7">The sequence shown here is derived from an EMBL/GenBank/DDBJ whole genome shotgun (WGS) entry which is preliminary data.</text>
</comment>
<dbReference type="CDD" id="cd02136">
    <property type="entry name" value="PnbA_NfnB-like"/>
    <property type="match status" value="1"/>
</dbReference>
<dbReference type="Gene3D" id="3.40.109.10">
    <property type="entry name" value="NADH Oxidase"/>
    <property type="match status" value="1"/>
</dbReference>
<dbReference type="SUPFAM" id="SSF55469">
    <property type="entry name" value="FMN-dependent nitroreductase-like"/>
    <property type="match status" value="1"/>
</dbReference>
<protein>
    <submittedName>
        <fullName evidence="7">Nitroreductase</fullName>
    </submittedName>
</protein>
<organism evidence="7 8">
    <name type="scientific">Chryseotalea sanaruensis</name>
    <dbReference type="NCBI Taxonomy" id="2482724"/>
    <lineage>
        <taxon>Bacteria</taxon>
        <taxon>Pseudomonadati</taxon>
        <taxon>Bacteroidota</taxon>
        <taxon>Cytophagia</taxon>
        <taxon>Cytophagales</taxon>
        <taxon>Chryseotaleaceae</taxon>
        <taxon>Chryseotalea</taxon>
    </lineage>
</organism>
<keyword evidence="5" id="KW-0560">Oxidoreductase</keyword>
<keyword evidence="4" id="KW-0288">FMN</keyword>
<dbReference type="InterPro" id="IPR029479">
    <property type="entry name" value="Nitroreductase"/>
</dbReference>
<dbReference type="EMBL" id="BHXQ01000001">
    <property type="protein sequence ID" value="GCC50379.1"/>
    <property type="molecule type" value="Genomic_DNA"/>
</dbReference>
<evidence type="ECO:0000256" key="1">
    <source>
        <dbReference type="ARBA" id="ARBA00001917"/>
    </source>
</evidence>
<name>A0A401U675_9BACT</name>
<comment type="similarity">
    <text evidence="2">Belongs to the nitroreductase family.</text>
</comment>
<sequence>MNEVIKTIYERRAVRKYKDQPVDQSLIDQILDAGRMAPSAMNRQVWKFYVLTDKEQIRSLSPRIVKVANKVLSWAHGVDRSKTEDIIFHNAPVVIFVTAPMKNEWAALDIGMCCQNMMLAAKSLGLDTCPIGFAKFLAKTDRISILGMPSSEQIQLAIIVGYGNENPPVHERKKDNVKYVTAELEMI</sequence>
<evidence type="ECO:0000256" key="5">
    <source>
        <dbReference type="ARBA" id="ARBA00023002"/>
    </source>
</evidence>
<evidence type="ECO:0000313" key="8">
    <source>
        <dbReference type="Proteomes" id="UP000288227"/>
    </source>
</evidence>
<reference evidence="7 8" key="1">
    <citation type="submission" date="2018-11" db="EMBL/GenBank/DDBJ databases">
        <title>Chryseotalea sanarue gen. nov., sp., nov., a member of the family Cytophagaceae, isolated from a brackish lake in Hamamatsu Japan.</title>
        <authorList>
            <person name="Maejima Y."/>
            <person name="Iino T."/>
            <person name="Muraguchi Y."/>
            <person name="Fukuda K."/>
            <person name="Ohkuma M."/>
            <person name="Moriuchi R."/>
            <person name="Dohra H."/>
            <person name="Kimbara K."/>
            <person name="Shintani M."/>
        </authorList>
    </citation>
    <scope>NUCLEOTIDE SEQUENCE [LARGE SCALE GENOMIC DNA]</scope>
    <source>
        <strain evidence="7 8">Ys</strain>
    </source>
</reference>
<dbReference type="PANTHER" id="PTHR43673">
    <property type="entry name" value="NAD(P)H NITROREDUCTASE YDGI-RELATED"/>
    <property type="match status" value="1"/>
</dbReference>
<comment type="cofactor">
    <cofactor evidence="1">
        <name>FMN</name>
        <dbReference type="ChEBI" id="CHEBI:58210"/>
    </cofactor>
</comment>
<proteinExistence type="inferred from homology"/>
<keyword evidence="3" id="KW-0285">Flavoprotein</keyword>
<dbReference type="Proteomes" id="UP000288227">
    <property type="component" value="Unassembled WGS sequence"/>
</dbReference>
<dbReference type="InterPro" id="IPR000415">
    <property type="entry name" value="Nitroreductase-like"/>
</dbReference>
<gene>
    <name evidence="7" type="ORF">SanaruYs_05940</name>
</gene>
<evidence type="ECO:0000259" key="6">
    <source>
        <dbReference type="Pfam" id="PF00881"/>
    </source>
</evidence>